<keyword evidence="4" id="KW-1185">Reference proteome</keyword>
<dbReference type="VEuPathDB" id="FungiDB:ASPZODRAFT_66117"/>
<protein>
    <recommendedName>
        <fullName evidence="2">Cyclin-D1-binding protein 1-like N-terminal domain-containing protein</fullName>
    </recommendedName>
</protein>
<feature type="chain" id="PRO_5009887545" description="Cyclin-D1-binding protein 1-like N-terminal domain-containing protein" evidence="1">
    <location>
        <begin position="25"/>
        <end position="372"/>
    </location>
</feature>
<accession>A0A1L9SH21</accession>
<dbReference type="Pfam" id="PF13324">
    <property type="entry name" value="GCIP_N"/>
    <property type="match status" value="1"/>
</dbReference>
<dbReference type="PANTHER" id="PTHR15492:SF1">
    <property type="entry name" value="CYCLIN-D1-BINDING PROTEIN 1"/>
    <property type="match status" value="1"/>
</dbReference>
<sequence>MSKNFTVVIATSLALSTQFQAALSSPTTDPAATEYKGKDALPLVSASATALRAQVTKLSLLAMMSPFTPSAIAGILTAVNESVLPSLVTAALLVTPNKYTKAFHTEINTLSKTTLKEFSALVEEVKLIAKQTDEAKREGKDDKDITKPDLTLSTGRVWDACDRLNDLVAKGVVGFVIRRVEEWRDLVRDAMEEIEEWDPEEGDDFFDDLIGEEGKADEDQQNDDDGDDDDDQDTAALLAHKKATLRFLKPVVQMYSVVVVNRLRITGGISLEPSENIAKLESLMANLQSIPDQVDEAAGALYEDNTDGLIRHMKQVKSHAANAVDILVSPWSTKKDARAKSSTEDKFAMWSKAWVKVLREVTRWLDETPDKA</sequence>
<dbReference type="AlphaFoldDB" id="A0A1L9SH21"/>
<dbReference type="Proteomes" id="UP000184188">
    <property type="component" value="Unassembled WGS sequence"/>
</dbReference>
<gene>
    <name evidence="3" type="ORF">ASPZODRAFT_66117</name>
</gene>
<dbReference type="GO" id="GO:0005634">
    <property type="term" value="C:nucleus"/>
    <property type="evidence" value="ECO:0007669"/>
    <property type="project" value="TreeGrafter"/>
</dbReference>
<dbReference type="Gene3D" id="1.20.1420.10">
    <property type="entry name" value="Talin, central domain"/>
    <property type="match status" value="1"/>
</dbReference>
<reference evidence="4" key="1">
    <citation type="journal article" date="2017" name="Genome Biol.">
        <title>Comparative genomics reveals high biological diversity and specific adaptations in the industrially and medically important fungal genus Aspergillus.</title>
        <authorList>
            <person name="de Vries R.P."/>
            <person name="Riley R."/>
            <person name="Wiebenga A."/>
            <person name="Aguilar-Osorio G."/>
            <person name="Amillis S."/>
            <person name="Uchima C.A."/>
            <person name="Anderluh G."/>
            <person name="Asadollahi M."/>
            <person name="Askin M."/>
            <person name="Barry K."/>
            <person name="Battaglia E."/>
            <person name="Bayram O."/>
            <person name="Benocci T."/>
            <person name="Braus-Stromeyer S.A."/>
            <person name="Caldana C."/>
            <person name="Canovas D."/>
            <person name="Cerqueira G.C."/>
            <person name="Chen F."/>
            <person name="Chen W."/>
            <person name="Choi C."/>
            <person name="Clum A."/>
            <person name="Dos Santos R.A."/>
            <person name="Damasio A.R."/>
            <person name="Diallinas G."/>
            <person name="Emri T."/>
            <person name="Fekete E."/>
            <person name="Flipphi M."/>
            <person name="Freyberg S."/>
            <person name="Gallo A."/>
            <person name="Gournas C."/>
            <person name="Habgood R."/>
            <person name="Hainaut M."/>
            <person name="Harispe M.L."/>
            <person name="Henrissat B."/>
            <person name="Hilden K.S."/>
            <person name="Hope R."/>
            <person name="Hossain A."/>
            <person name="Karabika E."/>
            <person name="Karaffa L."/>
            <person name="Karanyi Z."/>
            <person name="Krasevec N."/>
            <person name="Kuo A."/>
            <person name="Kusch H."/>
            <person name="LaButti K."/>
            <person name="Lagendijk E.L."/>
            <person name="Lapidus A."/>
            <person name="Levasseur A."/>
            <person name="Lindquist E."/>
            <person name="Lipzen A."/>
            <person name="Logrieco A.F."/>
            <person name="MacCabe A."/>
            <person name="Maekelae M.R."/>
            <person name="Malavazi I."/>
            <person name="Melin P."/>
            <person name="Meyer V."/>
            <person name="Mielnichuk N."/>
            <person name="Miskei M."/>
            <person name="Molnar A.P."/>
            <person name="Mule G."/>
            <person name="Ngan C.Y."/>
            <person name="Orejas M."/>
            <person name="Orosz E."/>
            <person name="Ouedraogo J.P."/>
            <person name="Overkamp K.M."/>
            <person name="Park H.-S."/>
            <person name="Perrone G."/>
            <person name="Piumi F."/>
            <person name="Punt P.J."/>
            <person name="Ram A.F."/>
            <person name="Ramon A."/>
            <person name="Rauscher S."/>
            <person name="Record E."/>
            <person name="Riano-Pachon D.M."/>
            <person name="Robert V."/>
            <person name="Roehrig J."/>
            <person name="Ruller R."/>
            <person name="Salamov A."/>
            <person name="Salih N.S."/>
            <person name="Samson R.A."/>
            <person name="Sandor E."/>
            <person name="Sanguinetti M."/>
            <person name="Schuetze T."/>
            <person name="Sepcic K."/>
            <person name="Shelest E."/>
            <person name="Sherlock G."/>
            <person name="Sophianopoulou V."/>
            <person name="Squina F.M."/>
            <person name="Sun H."/>
            <person name="Susca A."/>
            <person name="Todd R.B."/>
            <person name="Tsang A."/>
            <person name="Unkles S.E."/>
            <person name="van de Wiele N."/>
            <person name="van Rossen-Uffink D."/>
            <person name="Oliveira J.V."/>
            <person name="Vesth T.C."/>
            <person name="Visser J."/>
            <person name="Yu J.-H."/>
            <person name="Zhou M."/>
            <person name="Andersen M.R."/>
            <person name="Archer D.B."/>
            <person name="Baker S.E."/>
            <person name="Benoit I."/>
            <person name="Brakhage A.A."/>
            <person name="Braus G.H."/>
            <person name="Fischer R."/>
            <person name="Frisvad J.C."/>
            <person name="Goldman G.H."/>
            <person name="Houbraken J."/>
            <person name="Oakley B."/>
            <person name="Pocsi I."/>
            <person name="Scazzocchio C."/>
            <person name="Seiboth B."/>
            <person name="vanKuyk P.A."/>
            <person name="Wortman J."/>
            <person name="Dyer P.S."/>
            <person name="Grigoriev I.V."/>
        </authorList>
    </citation>
    <scope>NUCLEOTIDE SEQUENCE [LARGE SCALE GENOMIC DNA]</scope>
    <source>
        <strain evidence="4">CBS 506.65</strain>
    </source>
</reference>
<dbReference type="PANTHER" id="PTHR15492">
    <property type="entry name" value="CYCLIN D1-BINDING PROTEIN 1"/>
    <property type="match status" value="1"/>
</dbReference>
<evidence type="ECO:0000313" key="3">
    <source>
        <dbReference type="EMBL" id="OJJ46364.1"/>
    </source>
</evidence>
<dbReference type="RefSeq" id="XP_022580874.1">
    <property type="nucleotide sequence ID" value="XM_022729352.1"/>
</dbReference>
<name>A0A1L9SH21_9EURO</name>
<evidence type="ECO:0000256" key="1">
    <source>
        <dbReference type="SAM" id="SignalP"/>
    </source>
</evidence>
<organism evidence="3 4">
    <name type="scientific">Penicilliopsis zonata CBS 506.65</name>
    <dbReference type="NCBI Taxonomy" id="1073090"/>
    <lineage>
        <taxon>Eukaryota</taxon>
        <taxon>Fungi</taxon>
        <taxon>Dikarya</taxon>
        <taxon>Ascomycota</taxon>
        <taxon>Pezizomycotina</taxon>
        <taxon>Eurotiomycetes</taxon>
        <taxon>Eurotiomycetidae</taxon>
        <taxon>Eurotiales</taxon>
        <taxon>Aspergillaceae</taxon>
        <taxon>Penicilliopsis</taxon>
    </lineage>
</organism>
<evidence type="ECO:0000259" key="2">
    <source>
        <dbReference type="Pfam" id="PF13324"/>
    </source>
</evidence>
<evidence type="ECO:0000313" key="4">
    <source>
        <dbReference type="Proteomes" id="UP000184188"/>
    </source>
</evidence>
<dbReference type="Gene3D" id="1.20.1410.10">
    <property type="entry name" value="I/LWEQ domain"/>
    <property type="match status" value="1"/>
</dbReference>
<feature type="signal peptide" evidence="1">
    <location>
        <begin position="1"/>
        <end position="24"/>
    </location>
</feature>
<dbReference type="STRING" id="1073090.A0A1L9SH21"/>
<dbReference type="OrthoDB" id="4088536at2759"/>
<dbReference type="InterPro" id="IPR026907">
    <property type="entry name" value="GCIP-like"/>
</dbReference>
<dbReference type="InterPro" id="IPR049317">
    <property type="entry name" value="GCIP-like_N"/>
</dbReference>
<feature type="domain" description="Cyclin-D1-binding protein 1-like N-terminal" evidence="2">
    <location>
        <begin position="45"/>
        <end position="199"/>
    </location>
</feature>
<dbReference type="GeneID" id="34615816"/>
<proteinExistence type="predicted"/>
<dbReference type="EMBL" id="KV878342">
    <property type="protein sequence ID" value="OJJ46364.1"/>
    <property type="molecule type" value="Genomic_DNA"/>
</dbReference>
<keyword evidence="1" id="KW-0732">Signal</keyword>